<dbReference type="AlphaFoldDB" id="A0A699YWP2"/>
<reference evidence="1 2" key="1">
    <citation type="submission" date="2020-02" db="EMBL/GenBank/DDBJ databases">
        <title>Draft genome sequence of Haematococcus lacustris strain NIES-144.</title>
        <authorList>
            <person name="Morimoto D."/>
            <person name="Nakagawa S."/>
            <person name="Yoshida T."/>
            <person name="Sawayama S."/>
        </authorList>
    </citation>
    <scope>NUCLEOTIDE SEQUENCE [LARGE SCALE GENOMIC DNA]</scope>
    <source>
        <strain evidence="1 2">NIES-144</strain>
    </source>
</reference>
<feature type="non-terminal residue" evidence="1">
    <location>
        <position position="1"/>
    </location>
</feature>
<comment type="caution">
    <text evidence="1">The sequence shown here is derived from an EMBL/GenBank/DDBJ whole genome shotgun (WGS) entry which is preliminary data.</text>
</comment>
<keyword evidence="2" id="KW-1185">Reference proteome</keyword>
<name>A0A699YWP2_HAELA</name>
<evidence type="ECO:0000313" key="1">
    <source>
        <dbReference type="EMBL" id="GFH14643.1"/>
    </source>
</evidence>
<organism evidence="1 2">
    <name type="scientific">Haematococcus lacustris</name>
    <name type="common">Green alga</name>
    <name type="synonym">Haematococcus pluvialis</name>
    <dbReference type="NCBI Taxonomy" id="44745"/>
    <lineage>
        <taxon>Eukaryota</taxon>
        <taxon>Viridiplantae</taxon>
        <taxon>Chlorophyta</taxon>
        <taxon>core chlorophytes</taxon>
        <taxon>Chlorophyceae</taxon>
        <taxon>CS clade</taxon>
        <taxon>Chlamydomonadales</taxon>
        <taxon>Haematococcaceae</taxon>
        <taxon>Haematococcus</taxon>
    </lineage>
</organism>
<accession>A0A699YWP2</accession>
<protein>
    <submittedName>
        <fullName evidence="1">Uncharacterized protein</fullName>
    </submittedName>
</protein>
<dbReference type="Proteomes" id="UP000485058">
    <property type="component" value="Unassembled WGS sequence"/>
</dbReference>
<gene>
    <name evidence="1" type="ORF">HaLaN_10740</name>
</gene>
<evidence type="ECO:0000313" key="2">
    <source>
        <dbReference type="Proteomes" id="UP000485058"/>
    </source>
</evidence>
<proteinExistence type="predicted"/>
<sequence length="18" mass="1947">MGSVSSAPRRQLVWAQSS</sequence>
<dbReference type="EMBL" id="BLLF01000750">
    <property type="protein sequence ID" value="GFH14643.1"/>
    <property type="molecule type" value="Genomic_DNA"/>
</dbReference>